<protein>
    <submittedName>
        <fullName evidence="6">Berberine/berberine, FAD-binding, type PCMH, subdomain 2</fullName>
    </submittedName>
</protein>
<keyword evidence="7" id="KW-1185">Reference proteome</keyword>
<proteinExistence type="predicted"/>
<keyword evidence="3" id="KW-0274">FAD</keyword>
<keyword evidence="4" id="KW-0560">Oxidoreductase</keyword>
<dbReference type="Proteomes" id="UP001056384">
    <property type="component" value="Chromosome 12"/>
</dbReference>
<dbReference type="OrthoDB" id="415825at2759"/>
<dbReference type="PANTHER" id="PTHR42973:SF39">
    <property type="entry name" value="FAD-BINDING PCMH-TYPE DOMAIN-CONTAINING PROTEIN"/>
    <property type="match status" value="1"/>
</dbReference>
<organism evidence="6 7">
    <name type="scientific">Septoria linicola</name>
    <dbReference type="NCBI Taxonomy" id="215465"/>
    <lineage>
        <taxon>Eukaryota</taxon>
        <taxon>Fungi</taxon>
        <taxon>Dikarya</taxon>
        <taxon>Ascomycota</taxon>
        <taxon>Pezizomycotina</taxon>
        <taxon>Dothideomycetes</taxon>
        <taxon>Dothideomycetidae</taxon>
        <taxon>Mycosphaerellales</taxon>
        <taxon>Mycosphaerellaceae</taxon>
        <taxon>Septoria</taxon>
    </lineage>
</organism>
<accession>A0A9Q9B827</accession>
<dbReference type="Gene3D" id="3.40.462.20">
    <property type="match status" value="1"/>
</dbReference>
<dbReference type="GO" id="GO:0050660">
    <property type="term" value="F:flavin adenine dinucleotide binding"/>
    <property type="evidence" value="ECO:0007669"/>
    <property type="project" value="InterPro"/>
</dbReference>
<dbReference type="InterPro" id="IPR050416">
    <property type="entry name" value="FAD-linked_Oxidoreductase"/>
</dbReference>
<evidence type="ECO:0000256" key="3">
    <source>
        <dbReference type="ARBA" id="ARBA00022827"/>
    </source>
</evidence>
<comment type="cofactor">
    <cofactor evidence="1">
        <name>FAD</name>
        <dbReference type="ChEBI" id="CHEBI:57692"/>
    </cofactor>
</comment>
<dbReference type="GO" id="GO:0016491">
    <property type="term" value="F:oxidoreductase activity"/>
    <property type="evidence" value="ECO:0007669"/>
    <property type="project" value="UniProtKB-KW"/>
</dbReference>
<keyword evidence="2" id="KW-0285">Flavoprotein</keyword>
<evidence type="ECO:0000313" key="7">
    <source>
        <dbReference type="Proteomes" id="UP001056384"/>
    </source>
</evidence>
<evidence type="ECO:0000256" key="2">
    <source>
        <dbReference type="ARBA" id="ARBA00022630"/>
    </source>
</evidence>
<dbReference type="EMBL" id="CP099429">
    <property type="protein sequence ID" value="USW59022.1"/>
    <property type="molecule type" value="Genomic_DNA"/>
</dbReference>
<name>A0A9Q9B827_9PEZI</name>
<feature type="domain" description="Berberine/berberine-like" evidence="5">
    <location>
        <begin position="175"/>
        <end position="210"/>
    </location>
</feature>
<evidence type="ECO:0000259" key="5">
    <source>
        <dbReference type="Pfam" id="PF08031"/>
    </source>
</evidence>
<gene>
    <name evidence="6" type="ORF">Slin15195_G123410</name>
</gene>
<sequence length="248" mass="27365">MLLLIGAAAGVAGEDEGKKILKPFVDIGPVLNTFAMVPYPTINNLVPTEIGLRSSMKSAAFLTPLRPTFVQEAIASFEKFVDEVPDAAGSLVAFEFYDATKVNELDTGSFANRGYHLNGLVMPSWKDAKNDAVCRQWARDVSNLFKAELGRQGEEIGKGVEGASRRGKKNATMLYGNYDQYDEISKDVFGDHYERLQKIKARYDPNNMFNKLFPNPDYTSADSWRSALKVNSAITADVHCLAQPVLCP</sequence>
<reference evidence="6" key="1">
    <citation type="submission" date="2022-06" db="EMBL/GenBank/DDBJ databases">
        <title>Complete genome sequences of two strains of the flax pathogen Septoria linicola.</title>
        <authorList>
            <person name="Lapalu N."/>
            <person name="Simon A."/>
            <person name="Demenou B."/>
            <person name="Paumier D."/>
            <person name="Guillot M.-P."/>
            <person name="Gout L."/>
            <person name="Valade R."/>
        </authorList>
    </citation>
    <scope>NUCLEOTIDE SEQUENCE</scope>
    <source>
        <strain evidence="6">SE15195</strain>
    </source>
</reference>
<evidence type="ECO:0000313" key="6">
    <source>
        <dbReference type="EMBL" id="USW59022.1"/>
    </source>
</evidence>
<dbReference type="Pfam" id="PF08031">
    <property type="entry name" value="BBE"/>
    <property type="match status" value="1"/>
</dbReference>
<dbReference type="PANTHER" id="PTHR42973">
    <property type="entry name" value="BINDING OXIDOREDUCTASE, PUTATIVE (AFU_ORTHOLOGUE AFUA_1G17690)-RELATED"/>
    <property type="match status" value="1"/>
</dbReference>
<evidence type="ECO:0000256" key="1">
    <source>
        <dbReference type="ARBA" id="ARBA00001974"/>
    </source>
</evidence>
<dbReference type="InterPro" id="IPR012951">
    <property type="entry name" value="BBE"/>
</dbReference>
<dbReference type="AlphaFoldDB" id="A0A9Q9B827"/>
<evidence type="ECO:0000256" key="4">
    <source>
        <dbReference type="ARBA" id="ARBA00023002"/>
    </source>
</evidence>